<dbReference type="NCBIfam" id="TIGR01493">
    <property type="entry name" value="HAD-SF-IA-v2"/>
    <property type="match status" value="1"/>
</dbReference>
<proteinExistence type="inferred from homology"/>
<keyword evidence="4" id="KW-1185">Reference proteome</keyword>
<dbReference type="SFLD" id="SFLDS00003">
    <property type="entry name" value="Haloacid_Dehalogenase"/>
    <property type="match status" value="1"/>
</dbReference>
<dbReference type="RefSeq" id="WP_310256538.1">
    <property type="nucleotide sequence ID" value="NZ_JAVDWA010000001.1"/>
</dbReference>
<dbReference type="InterPro" id="IPR006439">
    <property type="entry name" value="HAD-SF_hydro_IA"/>
</dbReference>
<dbReference type="InterPro" id="IPR006328">
    <property type="entry name" value="2-HAD"/>
</dbReference>
<dbReference type="EC" id="3.8.1.2" evidence="3"/>
<dbReference type="GO" id="GO:0018784">
    <property type="term" value="F:(S)-2-haloacid dehalogenase activity"/>
    <property type="evidence" value="ECO:0007669"/>
    <property type="project" value="UniProtKB-EC"/>
</dbReference>
<comment type="similarity">
    <text evidence="1">Belongs to the HAD-like hydrolase superfamily. S-2-haloalkanoic acid dehalogenase family.</text>
</comment>
<dbReference type="Gene3D" id="3.40.50.1000">
    <property type="entry name" value="HAD superfamily/HAD-like"/>
    <property type="match status" value="1"/>
</dbReference>
<dbReference type="EMBL" id="JAVDWA010000001">
    <property type="protein sequence ID" value="MDR7071776.1"/>
    <property type="molecule type" value="Genomic_DNA"/>
</dbReference>
<dbReference type="InterPro" id="IPR023198">
    <property type="entry name" value="PGP-like_dom2"/>
</dbReference>
<dbReference type="InterPro" id="IPR023214">
    <property type="entry name" value="HAD_sf"/>
</dbReference>
<dbReference type="SFLD" id="SFLDF00045">
    <property type="entry name" value="2-haloacid_dehalogenase"/>
    <property type="match status" value="1"/>
</dbReference>
<comment type="caution">
    <text evidence="3">The sequence shown here is derived from an EMBL/GenBank/DDBJ whole genome shotgun (WGS) entry which is preliminary data.</text>
</comment>
<dbReference type="InterPro" id="IPR036412">
    <property type="entry name" value="HAD-like_sf"/>
</dbReference>
<protein>
    <submittedName>
        <fullName evidence="3">2-haloacid dehalogenase</fullName>
        <ecNumber evidence="3">3.8.1.2</ecNumber>
    </submittedName>
</protein>
<dbReference type="InterPro" id="IPR051540">
    <property type="entry name" value="S-2-haloacid_dehalogenase"/>
</dbReference>
<keyword evidence="2 3" id="KW-0378">Hydrolase</keyword>
<evidence type="ECO:0000256" key="1">
    <source>
        <dbReference type="ARBA" id="ARBA00008106"/>
    </source>
</evidence>
<evidence type="ECO:0000313" key="3">
    <source>
        <dbReference type="EMBL" id="MDR7071776.1"/>
    </source>
</evidence>
<organism evidence="3 4">
    <name type="scientific">Fictibacillus barbaricus</name>
    <dbReference type="NCBI Taxonomy" id="182136"/>
    <lineage>
        <taxon>Bacteria</taxon>
        <taxon>Bacillati</taxon>
        <taxon>Bacillota</taxon>
        <taxon>Bacilli</taxon>
        <taxon>Bacillales</taxon>
        <taxon>Fictibacillaceae</taxon>
        <taxon>Fictibacillus</taxon>
    </lineage>
</organism>
<dbReference type="Pfam" id="PF00702">
    <property type="entry name" value="Hydrolase"/>
    <property type="match status" value="1"/>
</dbReference>
<dbReference type="CDD" id="cd02588">
    <property type="entry name" value="HAD_L2-DEX"/>
    <property type="match status" value="1"/>
</dbReference>
<dbReference type="SFLD" id="SFLDG01135">
    <property type="entry name" value="C1.5.6:_HAD__Beta-PGM__Phospha"/>
    <property type="match status" value="1"/>
</dbReference>
<dbReference type="Gene3D" id="1.10.150.240">
    <property type="entry name" value="Putative phosphatase, domain 2"/>
    <property type="match status" value="1"/>
</dbReference>
<dbReference type="NCBIfam" id="TIGR01549">
    <property type="entry name" value="HAD-SF-IA-v1"/>
    <property type="match status" value="1"/>
</dbReference>
<dbReference type="PANTHER" id="PTHR43316:SF3">
    <property type="entry name" value="HALOACID DEHALOGENASE, TYPE II (AFU_ORTHOLOGUE AFUA_2G07750)-RELATED"/>
    <property type="match status" value="1"/>
</dbReference>
<sequence>MTIKAYVFDAYGTLFDVHSVSETAESLFPGKGKEISLQWRKKQVEYFMLHQITGNYKPFSDVTRDALLYTLKNLHEDCKENAVQQLMNSYLELEVYEEVKDTMRQLKENGKKRTIYSNGTPSMLKPLVEKRELHDLLDILSVDDVKQYKPAAAAYQYALEKLEVERHELLFMSSNFWDITGASSFGFRTAWINRSNLEVDELGIQPDYIFEDLRGILNV</sequence>
<dbReference type="PANTHER" id="PTHR43316">
    <property type="entry name" value="HYDROLASE, HALOACID DELAHOGENASE-RELATED"/>
    <property type="match status" value="1"/>
</dbReference>
<evidence type="ECO:0000256" key="2">
    <source>
        <dbReference type="ARBA" id="ARBA00022801"/>
    </source>
</evidence>
<dbReference type="PRINTS" id="PR00413">
    <property type="entry name" value="HADHALOGNASE"/>
</dbReference>
<dbReference type="NCBIfam" id="TIGR01428">
    <property type="entry name" value="HAD_type_II"/>
    <property type="match status" value="1"/>
</dbReference>
<dbReference type="SUPFAM" id="SSF56784">
    <property type="entry name" value="HAD-like"/>
    <property type="match status" value="1"/>
</dbReference>
<reference evidence="3 4" key="1">
    <citation type="submission" date="2023-07" db="EMBL/GenBank/DDBJ databases">
        <title>Sorghum-associated microbial communities from plants grown in Nebraska, USA.</title>
        <authorList>
            <person name="Schachtman D."/>
        </authorList>
    </citation>
    <scope>NUCLEOTIDE SEQUENCE [LARGE SCALE GENOMIC DNA]</scope>
    <source>
        <strain evidence="3 4">BE211</strain>
    </source>
</reference>
<gene>
    <name evidence="3" type="ORF">J2X07_000751</name>
</gene>
<accession>A0ABU1TX28</accession>
<name>A0ABU1TX28_9BACL</name>
<evidence type="ECO:0000313" key="4">
    <source>
        <dbReference type="Proteomes" id="UP001258181"/>
    </source>
</evidence>
<dbReference type="Proteomes" id="UP001258181">
    <property type="component" value="Unassembled WGS sequence"/>
</dbReference>
<dbReference type="SFLD" id="SFLDG01129">
    <property type="entry name" value="C1.5:_HAD__Beta-PGM__Phosphata"/>
    <property type="match status" value="1"/>
</dbReference>